<keyword evidence="2" id="KW-1185">Reference proteome</keyword>
<proteinExistence type="predicted"/>
<dbReference type="OrthoDB" id="301415at2759"/>
<dbReference type="InterPro" id="IPR050927">
    <property type="entry name" value="TRPM"/>
</dbReference>
<protein>
    <submittedName>
        <fullName evidence="1">Protein ced-11</fullName>
    </submittedName>
</protein>
<dbReference type="GO" id="GO:0030001">
    <property type="term" value="P:metal ion transport"/>
    <property type="evidence" value="ECO:0007669"/>
    <property type="project" value="TreeGrafter"/>
</dbReference>
<comment type="caution">
    <text evidence="1">The sequence shown here is derived from an EMBL/GenBank/DDBJ whole genome shotgun (WGS) entry which is preliminary data.</text>
</comment>
<dbReference type="GO" id="GO:0005886">
    <property type="term" value="C:plasma membrane"/>
    <property type="evidence" value="ECO:0007669"/>
    <property type="project" value="TreeGrafter"/>
</dbReference>
<sequence>SFVCILYFPMYIWIRFKTDPLHSWDVHTSADVDSDDERDERDGEDEILIDANQGKENDFIRPRGSVVYLKSQDRSPFDFGHGHHREQVQHYYGYCIFLSSNCNIPTNFTDIGPLLYRVRLMVLVDFVNFMRMTLLSMVSLFLTPIGELEGKDRCNMTRSHHSSSDYCIVGKYVDYTARVQAYGLICLLFSILYFETYTAYTAICLVQVNVDLYPLFFYFLLENLKIATASKLESETDAIWKFQRYQLVVDFTNRLRLPPPLSIFSYLIIVVRWLYRCILCRLCKSRDEADVSVFFDSSKGHRLSEKDYNYWRQLAQDYTKEKMEAENEKQLAKKQMEIIMTITEDVDYQKKVMHQLKSRLKELDRMMNHSHVYLENIKHLTEKIQ</sequence>
<evidence type="ECO:0000313" key="1">
    <source>
        <dbReference type="EMBL" id="GFQ66003.1"/>
    </source>
</evidence>
<dbReference type="Proteomes" id="UP000887116">
    <property type="component" value="Unassembled WGS sequence"/>
</dbReference>
<feature type="non-terminal residue" evidence="1">
    <location>
        <position position="385"/>
    </location>
</feature>
<accession>A0A8X6KAG2</accession>
<dbReference type="GO" id="GO:0005261">
    <property type="term" value="F:monoatomic cation channel activity"/>
    <property type="evidence" value="ECO:0007669"/>
    <property type="project" value="TreeGrafter"/>
</dbReference>
<gene>
    <name evidence="1" type="primary">ced-11_0</name>
    <name evidence="1" type="ORF">TNCT_701031</name>
</gene>
<name>A0A8X6KAG2_TRICU</name>
<dbReference type="EMBL" id="BMAO01020251">
    <property type="protein sequence ID" value="GFQ66003.1"/>
    <property type="molecule type" value="Genomic_DNA"/>
</dbReference>
<evidence type="ECO:0000313" key="2">
    <source>
        <dbReference type="Proteomes" id="UP000887116"/>
    </source>
</evidence>
<dbReference type="PANTHER" id="PTHR13800:SF1">
    <property type="entry name" value="TRANSIENT RECEPTOR POTENTIAL CATION CHANNEL TRPM"/>
    <property type="match status" value="1"/>
</dbReference>
<organism evidence="1 2">
    <name type="scientific">Trichonephila clavata</name>
    <name type="common">Joro spider</name>
    <name type="synonym">Nephila clavata</name>
    <dbReference type="NCBI Taxonomy" id="2740835"/>
    <lineage>
        <taxon>Eukaryota</taxon>
        <taxon>Metazoa</taxon>
        <taxon>Ecdysozoa</taxon>
        <taxon>Arthropoda</taxon>
        <taxon>Chelicerata</taxon>
        <taxon>Arachnida</taxon>
        <taxon>Araneae</taxon>
        <taxon>Araneomorphae</taxon>
        <taxon>Entelegynae</taxon>
        <taxon>Araneoidea</taxon>
        <taxon>Nephilidae</taxon>
        <taxon>Trichonephila</taxon>
    </lineage>
</organism>
<feature type="non-terminal residue" evidence="1">
    <location>
        <position position="1"/>
    </location>
</feature>
<reference evidence="1" key="1">
    <citation type="submission" date="2020-07" db="EMBL/GenBank/DDBJ databases">
        <title>Multicomponent nature underlies the extraordinary mechanical properties of spider dragline silk.</title>
        <authorList>
            <person name="Kono N."/>
            <person name="Nakamura H."/>
            <person name="Mori M."/>
            <person name="Yoshida Y."/>
            <person name="Ohtoshi R."/>
            <person name="Malay A.D."/>
            <person name="Moran D.A.P."/>
            <person name="Tomita M."/>
            <person name="Numata K."/>
            <person name="Arakawa K."/>
        </authorList>
    </citation>
    <scope>NUCLEOTIDE SEQUENCE</scope>
</reference>
<dbReference type="AlphaFoldDB" id="A0A8X6KAG2"/>
<dbReference type="PANTHER" id="PTHR13800">
    <property type="entry name" value="TRANSIENT RECEPTOR POTENTIAL CATION CHANNEL, SUBFAMILY M, MEMBER 6"/>
    <property type="match status" value="1"/>
</dbReference>